<gene>
    <name evidence="1" type="ORF">F5148DRAFT_1241619</name>
</gene>
<dbReference type="EMBL" id="JAGFNK010000412">
    <property type="protein sequence ID" value="KAI9450764.1"/>
    <property type="molecule type" value="Genomic_DNA"/>
</dbReference>
<proteinExistence type="predicted"/>
<keyword evidence="2" id="KW-1185">Reference proteome</keyword>
<name>A0ACC0TVL8_9AGAM</name>
<organism evidence="1 2">
    <name type="scientific">Russula earlei</name>
    <dbReference type="NCBI Taxonomy" id="71964"/>
    <lineage>
        <taxon>Eukaryota</taxon>
        <taxon>Fungi</taxon>
        <taxon>Dikarya</taxon>
        <taxon>Basidiomycota</taxon>
        <taxon>Agaricomycotina</taxon>
        <taxon>Agaricomycetes</taxon>
        <taxon>Russulales</taxon>
        <taxon>Russulaceae</taxon>
        <taxon>Russula</taxon>
    </lineage>
</organism>
<reference evidence="1" key="1">
    <citation type="submission" date="2021-03" db="EMBL/GenBank/DDBJ databases">
        <title>Evolutionary priming and transition to the ectomycorrhizal habit in an iconic lineage of mushroom-forming fungi: is preadaptation a requirement?</title>
        <authorList>
            <consortium name="DOE Joint Genome Institute"/>
            <person name="Looney B.P."/>
            <person name="Miyauchi S."/>
            <person name="Morin E."/>
            <person name="Drula E."/>
            <person name="Courty P.E."/>
            <person name="Chicoki N."/>
            <person name="Fauchery L."/>
            <person name="Kohler A."/>
            <person name="Kuo A."/>
            <person name="LaButti K."/>
            <person name="Pangilinan J."/>
            <person name="Lipzen A."/>
            <person name="Riley R."/>
            <person name="Andreopoulos W."/>
            <person name="He G."/>
            <person name="Johnson J."/>
            <person name="Barry K.W."/>
            <person name="Grigoriev I.V."/>
            <person name="Nagy L."/>
            <person name="Hibbett D."/>
            <person name="Henrissat B."/>
            <person name="Matheny P.B."/>
            <person name="Labbe J."/>
            <person name="Martin A.F."/>
        </authorList>
    </citation>
    <scope>NUCLEOTIDE SEQUENCE</scope>
    <source>
        <strain evidence="1">BPL698</strain>
    </source>
</reference>
<protein>
    <submittedName>
        <fullName evidence="1">Uncharacterized protein</fullName>
    </submittedName>
</protein>
<sequence>MRTSAVVAFICLAMGVAPSFSLPSISLRAHPSKRSEHGQGSPPRRYFRFSGIPNYWYIYHENGGYLTAFDSVNGWTPPSGNVVPLNWRPPDIHRNDARGTSPTPNPTPTPEAQQRRENHDLNFQGSSQSRILPASVFAEALKQGHNVTFEDARRG</sequence>
<accession>A0ACC0TVL8</accession>
<dbReference type="Proteomes" id="UP001207468">
    <property type="component" value="Unassembled WGS sequence"/>
</dbReference>
<comment type="caution">
    <text evidence="1">The sequence shown here is derived from an EMBL/GenBank/DDBJ whole genome shotgun (WGS) entry which is preliminary data.</text>
</comment>
<evidence type="ECO:0000313" key="2">
    <source>
        <dbReference type="Proteomes" id="UP001207468"/>
    </source>
</evidence>
<evidence type="ECO:0000313" key="1">
    <source>
        <dbReference type="EMBL" id="KAI9450764.1"/>
    </source>
</evidence>